<protein>
    <recommendedName>
        <fullName evidence="2">PiggyBac transposable element-derived protein domain-containing protein</fullName>
    </recommendedName>
</protein>
<feature type="region of interest" description="Disordered" evidence="1">
    <location>
        <begin position="20"/>
        <end position="51"/>
    </location>
</feature>
<evidence type="ECO:0000259" key="2">
    <source>
        <dbReference type="Pfam" id="PF13843"/>
    </source>
</evidence>
<comment type="caution">
    <text evidence="3">The sequence shown here is derived from an EMBL/GenBank/DDBJ whole genome shotgun (WGS) entry which is preliminary data.</text>
</comment>
<feature type="domain" description="PiggyBac transposable element-derived protein" evidence="2">
    <location>
        <begin position="75"/>
        <end position="155"/>
    </location>
</feature>
<name>A0A225WSW4_9STRA</name>
<dbReference type="EMBL" id="NBNE01000367">
    <property type="protein sequence ID" value="OWZ20040.1"/>
    <property type="molecule type" value="Genomic_DNA"/>
</dbReference>
<feature type="compositionally biased region" description="Acidic residues" evidence="1">
    <location>
        <begin position="20"/>
        <end position="46"/>
    </location>
</feature>
<organism evidence="3 4">
    <name type="scientific">Phytophthora megakarya</name>
    <dbReference type="NCBI Taxonomy" id="4795"/>
    <lineage>
        <taxon>Eukaryota</taxon>
        <taxon>Sar</taxon>
        <taxon>Stramenopiles</taxon>
        <taxon>Oomycota</taxon>
        <taxon>Peronosporomycetes</taxon>
        <taxon>Peronosporales</taxon>
        <taxon>Peronosporaceae</taxon>
        <taxon>Phytophthora</taxon>
    </lineage>
</organism>
<dbReference type="AlphaFoldDB" id="A0A225WSW4"/>
<dbReference type="Pfam" id="PF13843">
    <property type="entry name" value="DDE_Tnp_1_7"/>
    <property type="match status" value="1"/>
</dbReference>
<gene>
    <name evidence="3" type="ORF">PHMEG_0005611</name>
</gene>
<evidence type="ECO:0000256" key="1">
    <source>
        <dbReference type="SAM" id="MobiDB-lite"/>
    </source>
</evidence>
<dbReference type="Proteomes" id="UP000198211">
    <property type="component" value="Unassembled WGS sequence"/>
</dbReference>
<reference evidence="4" key="1">
    <citation type="submission" date="2017-03" db="EMBL/GenBank/DDBJ databases">
        <title>Phytopthora megakarya and P. palmivora, two closely related causual agents of cacao black pod achieved similar genome size and gene model numbers by different mechanisms.</title>
        <authorList>
            <person name="Ali S."/>
            <person name="Shao J."/>
            <person name="Larry D.J."/>
            <person name="Kronmiller B."/>
            <person name="Shen D."/>
            <person name="Strem M.D."/>
            <person name="Melnick R.L."/>
            <person name="Guiltinan M.J."/>
            <person name="Tyler B.M."/>
            <person name="Meinhardt L.W."/>
            <person name="Bailey B.A."/>
        </authorList>
    </citation>
    <scope>NUCLEOTIDE SEQUENCE [LARGE SCALE GENOMIC DNA]</scope>
    <source>
        <strain evidence="4">zdho120</strain>
    </source>
</reference>
<accession>A0A225WSW4</accession>
<sequence length="162" mass="18352">MDIASLLSVDDEAVDWDIEDSEGECGQEAVDAEEDADEVSDSEEDVTTPAHQRTGNVYVDSLIRGSGLHIVREREFRDSLLFWTNKMLKEEGKQEATVFELDAYIGLEIAMSFNPVTQIKELWSTKLFMGQADFGSTMSRNRFESIRARFQIHAPDTVPVER</sequence>
<dbReference type="PANTHER" id="PTHR46599:SF3">
    <property type="entry name" value="PIGGYBAC TRANSPOSABLE ELEMENT-DERIVED PROTEIN 4"/>
    <property type="match status" value="1"/>
</dbReference>
<keyword evidence="4" id="KW-1185">Reference proteome</keyword>
<evidence type="ECO:0000313" key="4">
    <source>
        <dbReference type="Proteomes" id="UP000198211"/>
    </source>
</evidence>
<evidence type="ECO:0000313" key="3">
    <source>
        <dbReference type="EMBL" id="OWZ20040.1"/>
    </source>
</evidence>
<proteinExistence type="predicted"/>
<dbReference type="PANTHER" id="PTHR46599">
    <property type="entry name" value="PIGGYBAC TRANSPOSABLE ELEMENT-DERIVED PROTEIN 4"/>
    <property type="match status" value="1"/>
</dbReference>
<dbReference type="InterPro" id="IPR029526">
    <property type="entry name" value="PGBD"/>
</dbReference>